<evidence type="ECO:0008006" key="4">
    <source>
        <dbReference type="Google" id="ProtNLM"/>
    </source>
</evidence>
<evidence type="ECO:0000313" key="2">
    <source>
        <dbReference type="EMBL" id="ETX03812.1"/>
    </source>
</evidence>
<dbReference type="HOGENOM" id="CLU_048953_9_0_7"/>
<keyword evidence="3" id="KW-1185">Reference proteome</keyword>
<protein>
    <recommendedName>
        <fullName evidence="4">Phytanoyl-CoA dioxygenase</fullName>
    </recommendedName>
</protein>
<dbReference type="GO" id="GO:0016706">
    <property type="term" value="F:2-oxoglutarate-dependent dioxygenase activity"/>
    <property type="evidence" value="ECO:0007669"/>
    <property type="project" value="UniProtKB-ARBA"/>
</dbReference>
<sequence>QYGRDGTLFPLPVLSPDEVAAFRTGFETMEAKLGGNPTSMQMAQSHLYYRWAYDLATHPAILDRVEDIIGPNILVHSSTIFRKRPYDPSFVSWHQDGYYWDLDEPLLTSAWIALSNSTVDNGCMQVIPTSHKQCLPHDTHHDKHNMLTTGLEIAVDVSESEAWDVILQAGEMSLHHVNIIHGSKPSRSATPRIGFAIRFVAPQVQQGLDHYAAVLARGRDDYHHFRLLQELPSDDLEESIAAQTTFIHWLRTKRAAQMQSGKQG</sequence>
<dbReference type="SUPFAM" id="SSF51197">
    <property type="entry name" value="Clavaminate synthase-like"/>
    <property type="match status" value="1"/>
</dbReference>
<dbReference type="Gene3D" id="2.60.120.620">
    <property type="entry name" value="q2cbj1_9rhob like domain"/>
    <property type="match status" value="1"/>
</dbReference>
<dbReference type="InterPro" id="IPR008775">
    <property type="entry name" value="Phytyl_CoA_dOase-like"/>
</dbReference>
<dbReference type="PANTHER" id="PTHR20883:SF48">
    <property type="entry name" value="ECTOINE DIOXYGENASE"/>
    <property type="match status" value="1"/>
</dbReference>
<dbReference type="AlphaFoldDB" id="W4M2G6"/>
<name>W4M2G6_9BACT</name>
<comment type="cofactor">
    <cofactor evidence="1">
        <name>Fe(2+)</name>
        <dbReference type="ChEBI" id="CHEBI:29033"/>
    </cofactor>
</comment>
<organism evidence="2 3">
    <name type="scientific">Candidatus Entotheonella gemina</name>
    <dbReference type="NCBI Taxonomy" id="1429439"/>
    <lineage>
        <taxon>Bacteria</taxon>
        <taxon>Pseudomonadati</taxon>
        <taxon>Nitrospinota/Tectimicrobiota group</taxon>
        <taxon>Candidatus Tectimicrobiota</taxon>
        <taxon>Candidatus Entotheonellia</taxon>
        <taxon>Candidatus Entotheonellales</taxon>
        <taxon>Candidatus Entotheonellaceae</taxon>
        <taxon>Candidatus Entotheonella</taxon>
    </lineage>
</organism>
<dbReference type="GO" id="GO:0005506">
    <property type="term" value="F:iron ion binding"/>
    <property type="evidence" value="ECO:0007669"/>
    <property type="project" value="UniProtKB-ARBA"/>
</dbReference>
<reference evidence="2 3" key="1">
    <citation type="journal article" date="2014" name="Nature">
        <title>An environmental bacterial taxon with a large and distinct metabolic repertoire.</title>
        <authorList>
            <person name="Wilson M.C."/>
            <person name="Mori T."/>
            <person name="Ruckert C."/>
            <person name="Uria A.R."/>
            <person name="Helf M.J."/>
            <person name="Takada K."/>
            <person name="Gernert C."/>
            <person name="Steffens U.A."/>
            <person name="Heycke N."/>
            <person name="Schmitt S."/>
            <person name="Rinke C."/>
            <person name="Helfrich E.J."/>
            <person name="Brachmann A.O."/>
            <person name="Gurgui C."/>
            <person name="Wakimoto T."/>
            <person name="Kracht M."/>
            <person name="Crusemann M."/>
            <person name="Hentschel U."/>
            <person name="Abe I."/>
            <person name="Matsunaga S."/>
            <person name="Kalinowski J."/>
            <person name="Takeyama H."/>
            <person name="Piel J."/>
        </authorList>
    </citation>
    <scope>NUCLEOTIDE SEQUENCE [LARGE SCALE GENOMIC DNA]</scope>
    <source>
        <strain evidence="3">TSY2</strain>
    </source>
</reference>
<gene>
    <name evidence="2" type="ORF">ETSY2_32420</name>
</gene>
<proteinExistence type="predicted"/>
<dbReference type="Proteomes" id="UP000019140">
    <property type="component" value="Unassembled WGS sequence"/>
</dbReference>
<evidence type="ECO:0000313" key="3">
    <source>
        <dbReference type="Proteomes" id="UP000019140"/>
    </source>
</evidence>
<dbReference type="Pfam" id="PF05721">
    <property type="entry name" value="PhyH"/>
    <property type="match status" value="1"/>
</dbReference>
<dbReference type="EMBL" id="AZHX01001381">
    <property type="protein sequence ID" value="ETX03812.1"/>
    <property type="molecule type" value="Genomic_DNA"/>
</dbReference>
<accession>W4M2G6</accession>
<feature type="non-terminal residue" evidence="2">
    <location>
        <position position="1"/>
    </location>
</feature>
<comment type="caution">
    <text evidence="2">The sequence shown here is derived from an EMBL/GenBank/DDBJ whole genome shotgun (WGS) entry which is preliminary data.</text>
</comment>
<evidence type="ECO:0000256" key="1">
    <source>
        <dbReference type="ARBA" id="ARBA00001954"/>
    </source>
</evidence>
<dbReference type="PANTHER" id="PTHR20883">
    <property type="entry name" value="PHYTANOYL-COA DIOXYGENASE DOMAIN CONTAINING 1"/>
    <property type="match status" value="1"/>
</dbReference>